<feature type="region of interest" description="Disordered" evidence="2">
    <location>
        <begin position="1"/>
        <end position="33"/>
    </location>
</feature>
<gene>
    <name evidence="4" type="ORF">RND81_08G179000</name>
</gene>
<accession>A0AAW1J8P9</accession>
<dbReference type="Proteomes" id="UP001443914">
    <property type="component" value="Unassembled WGS sequence"/>
</dbReference>
<dbReference type="PROSITE" id="PS50891">
    <property type="entry name" value="LOB"/>
    <property type="match status" value="1"/>
</dbReference>
<dbReference type="PANTHER" id="PTHR31301">
    <property type="entry name" value="LOB DOMAIN-CONTAINING PROTEIN 4-RELATED"/>
    <property type="match status" value="1"/>
</dbReference>
<evidence type="ECO:0000313" key="5">
    <source>
        <dbReference type="Proteomes" id="UP001443914"/>
    </source>
</evidence>
<organism evidence="4 5">
    <name type="scientific">Saponaria officinalis</name>
    <name type="common">Common soapwort</name>
    <name type="synonym">Lychnis saponaria</name>
    <dbReference type="NCBI Taxonomy" id="3572"/>
    <lineage>
        <taxon>Eukaryota</taxon>
        <taxon>Viridiplantae</taxon>
        <taxon>Streptophyta</taxon>
        <taxon>Embryophyta</taxon>
        <taxon>Tracheophyta</taxon>
        <taxon>Spermatophyta</taxon>
        <taxon>Magnoliopsida</taxon>
        <taxon>eudicotyledons</taxon>
        <taxon>Gunneridae</taxon>
        <taxon>Pentapetalae</taxon>
        <taxon>Caryophyllales</taxon>
        <taxon>Caryophyllaceae</taxon>
        <taxon>Caryophylleae</taxon>
        <taxon>Saponaria</taxon>
    </lineage>
</organism>
<comment type="similarity">
    <text evidence="1">Belongs to the LOB domain-containing protein family.</text>
</comment>
<protein>
    <recommendedName>
        <fullName evidence="3">LOB domain-containing protein</fullName>
    </recommendedName>
</protein>
<evidence type="ECO:0000259" key="3">
    <source>
        <dbReference type="PROSITE" id="PS50891"/>
    </source>
</evidence>
<comment type="caution">
    <text evidence="4">The sequence shown here is derived from an EMBL/GenBank/DDBJ whole genome shotgun (WGS) entry which is preliminary data.</text>
</comment>
<evidence type="ECO:0000256" key="2">
    <source>
        <dbReference type="SAM" id="MobiDB-lite"/>
    </source>
</evidence>
<sequence length="209" mass="23135">MEIISEKTTMSPTTPTIRPCSTPKSPNSPPVSVATPPVVMSPCAACKILRRRCADKCVLAPYFPPTEPLKFSIAHKVFGASNIIKLLQDLPESQRADAVSSMVYEANARLRDPIYGSAGAICQLQKQISDLQAELAKSKAEIVTLKSQHANLLTLICMEVSSNNNIIPSNQDHLIHQVDDHYSFDTNSSFLNFYDDNINFNSIWDPLWT</sequence>
<dbReference type="EMBL" id="JBDFQZ010000008">
    <property type="protein sequence ID" value="KAK9699524.1"/>
    <property type="molecule type" value="Genomic_DNA"/>
</dbReference>
<proteinExistence type="inferred from homology"/>
<dbReference type="PANTHER" id="PTHR31301:SF206">
    <property type="entry name" value="LOB DOMAIN-CONTAINING PROTEIN 1"/>
    <property type="match status" value="1"/>
</dbReference>
<dbReference type="AlphaFoldDB" id="A0AAW1J8P9"/>
<name>A0AAW1J8P9_SAPOF</name>
<dbReference type="InterPro" id="IPR004883">
    <property type="entry name" value="LOB"/>
</dbReference>
<evidence type="ECO:0000313" key="4">
    <source>
        <dbReference type="EMBL" id="KAK9699524.1"/>
    </source>
</evidence>
<feature type="domain" description="LOB" evidence="3">
    <location>
        <begin position="41"/>
        <end position="142"/>
    </location>
</feature>
<feature type="compositionally biased region" description="Polar residues" evidence="2">
    <location>
        <begin position="1"/>
        <end position="16"/>
    </location>
</feature>
<dbReference type="Pfam" id="PF03195">
    <property type="entry name" value="LOB"/>
    <property type="match status" value="1"/>
</dbReference>
<reference evidence="4" key="1">
    <citation type="submission" date="2024-03" db="EMBL/GenBank/DDBJ databases">
        <title>WGS assembly of Saponaria officinalis var. Norfolk2.</title>
        <authorList>
            <person name="Jenkins J."/>
            <person name="Shu S."/>
            <person name="Grimwood J."/>
            <person name="Barry K."/>
            <person name="Goodstein D."/>
            <person name="Schmutz J."/>
            <person name="Leebens-Mack J."/>
            <person name="Osbourn A."/>
        </authorList>
    </citation>
    <scope>NUCLEOTIDE SEQUENCE [LARGE SCALE GENOMIC DNA]</scope>
    <source>
        <strain evidence="4">JIC</strain>
    </source>
</reference>
<keyword evidence="5" id="KW-1185">Reference proteome</keyword>
<evidence type="ECO:0000256" key="1">
    <source>
        <dbReference type="ARBA" id="ARBA00005474"/>
    </source>
</evidence>